<accession>A0A1M6J6N8</accession>
<dbReference type="InterPro" id="IPR009057">
    <property type="entry name" value="Homeodomain-like_sf"/>
</dbReference>
<dbReference type="OrthoDB" id="9809515at2"/>
<evidence type="ECO:0000313" key="1">
    <source>
        <dbReference type="EMBL" id="SHJ42339.1"/>
    </source>
</evidence>
<dbReference type="Pfam" id="PF04255">
    <property type="entry name" value="DUF433"/>
    <property type="match status" value="1"/>
</dbReference>
<dbReference type="SUPFAM" id="SSF46689">
    <property type="entry name" value="Homeodomain-like"/>
    <property type="match status" value="1"/>
</dbReference>
<sequence>MNYLERITTNPEICHGKPCIRGMRWPVEVIIDMLGSGMTTEEILDDHPELEKEDILASLHFAKLNLSGKPIKDVA</sequence>
<proteinExistence type="predicted"/>
<reference evidence="1 2" key="1">
    <citation type="submission" date="2016-11" db="EMBL/GenBank/DDBJ databases">
        <authorList>
            <person name="Jaros S."/>
            <person name="Januszkiewicz K."/>
            <person name="Wedrychowicz H."/>
        </authorList>
    </citation>
    <scope>NUCLEOTIDE SEQUENCE [LARGE SCALE GENOMIC DNA]</scope>
    <source>
        <strain evidence="1 2">DSM 27063</strain>
    </source>
</reference>
<dbReference type="PANTHER" id="PTHR34849:SF3">
    <property type="entry name" value="SSR2962 PROTEIN"/>
    <property type="match status" value="1"/>
</dbReference>
<dbReference type="InterPro" id="IPR036388">
    <property type="entry name" value="WH-like_DNA-bd_sf"/>
</dbReference>
<gene>
    <name evidence="1" type="ORF">SAMN05444280_11914</name>
</gene>
<dbReference type="RefSeq" id="WP_073169971.1">
    <property type="nucleotide sequence ID" value="NZ_FQZE01000019.1"/>
</dbReference>
<dbReference type="Gene3D" id="1.10.10.10">
    <property type="entry name" value="Winged helix-like DNA-binding domain superfamily/Winged helix DNA-binding domain"/>
    <property type="match status" value="1"/>
</dbReference>
<dbReference type="Proteomes" id="UP000184050">
    <property type="component" value="Unassembled WGS sequence"/>
</dbReference>
<dbReference type="PANTHER" id="PTHR34849">
    <property type="entry name" value="SSL5025 PROTEIN"/>
    <property type="match status" value="1"/>
</dbReference>
<dbReference type="EMBL" id="FQZE01000019">
    <property type="protein sequence ID" value="SHJ42339.1"/>
    <property type="molecule type" value="Genomic_DNA"/>
</dbReference>
<evidence type="ECO:0000313" key="2">
    <source>
        <dbReference type="Proteomes" id="UP000184050"/>
    </source>
</evidence>
<organism evidence="1 2">
    <name type="scientific">Tangfeifania diversioriginum</name>
    <dbReference type="NCBI Taxonomy" id="1168035"/>
    <lineage>
        <taxon>Bacteria</taxon>
        <taxon>Pseudomonadati</taxon>
        <taxon>Bacteroidota</taxon>
        <taxon>Bacteroidia</taxon>
        <taxon>Marinilabiliales</taxon>
        <taxon>Prolixibacteraceae</taxon>
        <taxon>Tangfeifania</taxon>
    </lineage>
</organism>
<protein>
    <submittedName>
        <fullName evidence="1">Uncharacterized conserved protein, DUF433 family</fullName>
    </submittedName>
</protein>
<dbReference type="InterPro" id="IPR007367">
    <property type="entry name" value="DUF433"/>
</dbReference>
<dbReference type="AlphaFoldDB" id="A0A1M6J6N8"/>
<name>A0A1M6J6N8_9BACT</name>
<keyword evidence="2" id="KW-1185">Reference proteome</keyword>
<dbReference type="STRING" id="1168035.SAMN05444280_11914"/>